<dbReference type="CDD" id="cd07185">
    <property type="entry name" value="OmpA_C-like"/>
    <property type="match status" value="1"/>
</dbReference>
<dbReference type="InterPro" id="IPR050330">
    <property type="entry name" value="Bact_OuterMem_StrucFunc"/>
</dbReference>
<keyword evidence="3" id="KW-1003">Cell membrane</keyword>
<evidence type="ECO:0000259" key="9">
    <source>
        <dbReference type="PROSITE" id="PS51123"/>
    </source>
</evidence>
<dbReference type="AlphaFoldDB" id="Q2IWA4"/>
<dbReference type="InterPro" id="IPR006665">
    <property type="entry name" value="OmpA-like"/>
</dbReference>
<evidence type="ECO:0000256" key="2">
    <source>
        <dbReference type="ARBA" id="ARBA00008914"/>
    </source>
</evidence>
<comment type="subcellular location">
    <subcellularLocation>
        <location evidence="1">Cell membrane</location>
        <topology evidence="1">Single-pass membrane protein</topology>
    </subcellularLocation>
</comment>
<dbReference type="GO" id="GO:0005886">
    <property type="term" value="C:plasma membrane"/>
    <property type="evidence" value="ECO:0007669"/>
    <property type="project" value="UniProtKB-SubCell"/>
</dbReference>
<dbReference type="SUPFAM" id="SSF103088">
    <property type="entry name" value="OmpA-like"/>
    <property type="match status" value="1"/>
</dbReference>
<dbReference type="HOGENOM" id="CLU_016890_3_1_5"/>
<sequence>MLPMLTGKGCSKKKLDDEHTGHGWYVSFADLMGLLVAFFVVLVSYSTQDVKKLQIVAGSMRDAFGVQHQARYSGAVETDGTPVQGRVAKTDNAALDQAGGAGSSAQAKAEREFALASASLRQALQDVPELSELSKNVVFEETPTGLNLELTDQDGRPMFADGSSVPYERTRLLIAKLAAPLRATSLRVNIVGHTAATAVPANGDYDSFDLSTGRANAVRQILKREGLSSNRVMSVAGKGDGEPLFPEAPMLAANRRVTISLLRESPPLPPDMAP</sequence>
<evidence type="ECO:0000313" key="10">
    <source>
        <dbReference type="EMBL" id="ABD07506.1"/>
    </source>
</evidence>
<evidence type="ECO:0000256" key="1">
    <source>
        <dbReference type="ARBA" id="ARBA00004162"/>
    </source>
</evidence>
<dbReference type="eggNOG" id="COG1360">
    <property type="taxonomic scope" value="Bacteria"/>
</dbReference>
<dbReference type="Pfam" id="PF00691">
    <property type="entry name" value="OmpA"/>
    <property type="match status" value="1"/>
</dbReference>
<evidence type="ECO:0000256" key="6">
    <source>
        <dbReference type="ARBA" id="ARBA00023136"/>
    </source>
</evidence>
<dbReference type="PROSITE" id="PS51123">
    <property type="entry name" value="OMPA_2"/>
    <property type="match status" value="1"/>
</dbReference>
<dbReference type="PANTHER" id="PTHR30329">
    <property type="entry name" value="STATOR ELEMENT OF FLAGELLAR MOTOR COMPLEX"/>
    <property type="match status" value="1"/>
</dbReference>
<keyword evidence="11" id="KW-1185">Reference proteome</keyword>
<dbReference type="EMBL" id="CP000250">
    <property type="protein sequence ID" value="ABD07506.1"/>
    <property type="molecule type" value="Genomic_DNA"/>
</dbReference>
<evidence type="ECO:0000313" key="11">
    <source>
        <dbReference type="Proteomes" id="UP000008809"/>
    </source>
</evidence>
<keyword evidence="4 8" id="KW-0812">Transmembrane</keyword>
<evidence type="ECO:0000256" key="3">
    <source>
        <dbReference type="ARBA" id="ARBA00022475"/>
    </source>
</evidence>
<name>Q2IWA4_RHOP2</name>
<dbReference type="KEGG" id="rpb:RPB_2804"/>
<gene>
    <name evidence="10" type="ordered locus">RPB_2804</name>
</gene>
<accession>Q2IWA4</accession>
<evidence type="ECO:0000256" key="7">
    <source>
        <dbReference type="PROSITE-ProRule" id="PRU00473"/>
    </source>
</evidence>
<dbReference type="InterPro" id="IPR025713">
    <property type="entry name" value="MotB-like_N_dom"/>
</dbReference>
<comment type="similarity">
    <text evidence="2">Belongs to the MotB family.</text>
</comment>
<keyword evidence="5 8" id="KW-1133">Transmembrane helix</keyword>
<keyword evidence="6 7" id="KW-0472">Membrane</keyword>
<reference evidence="10 11" key="1">
    <citation type="submission" date="2006-01" db="EMBL/GenBank/DDBJ databases">
        <title>Complete sequence of Rhodopseudomonas palustris HaA2.</title>
        <authorList>
            <consortium name="US DOE Joint Genome Institute"/>
            <person name="Copeland A."/>
            <person name="Lucas S."/>
            <person name="Lapidus A."/>
            <person name="Barry K."/>
            <person name="Detter J.C."/>
            <person name="Glavina T."/>
            <person name="Hammon N."/>
            <person name="Israni S."/>
            <person name="Pitluck S."/>
            <person name="Chain P."/>
            <person name="Malfatti S."/>
            <person name="Shin M."/>
            <person name="Vergez L."/>
            <person name="Schmutz J."/>
            <person name="Larimer F."/>
            <person name="Land M."/>
            <person name="Hauser L."/>
            <person name="Pelletier D.A."/>
            <person name="Kyrpides N."/>
            <person name="Anderson I."/>
            <person name="Oda Y."/>
            <person name="Harwood C.S."/>
            <person name="Richardson P."/>
        </authorList>
    </citation>
    <scope>NUCLEOTIDE SEQUENCE [LARGE SCALE GENOMIC DNA]</scope>
    <source>
        <strain evidence="10 11">HaA2</strain>
    </source>
</reference>
<evidence type="ECO:0000256" key="5">
    <source>
        <dbReference type="ARBA" id="ARBA00022989"/>
    </source>
</evidence>
<evidence type="ECO:0000256" key="8">
    <source>
        <dbReference type="SAM" id="Phobius"/>
    </source>
</evidence>
<dbReference type="InterPro" id="IPR036737">
    <property type="entry name" value="OmpA-like_sf"/>
</dbReference>
<dbReference type="Proteomes" id="UP000008809">
    <property type="component" value="Chromosome"/>
</dbReference>
<dbReference type="Gene3D" id="3.30.1330.60">
    <property type="entry name" value="OmpA-like domain"/>
    <property type="match status" value="1"/>
</dbReference>
<protein>
    <submittedName>
        <fullName evidence="10">OmpA/MotB</fullName>
    </submittedName>
</protein>
<evidence type="ECO:0000256" key="4">
    <source>
        <dbReference type="ARBA" id="ARBA00022692"/>
    </source>
</evidence>
<dbReference type="STRING" id="316058.RPB_2804"/>
<feature type="transmembrane region" description="Helical" evidence="8">
    <location>
        <begin position="24"/>
        <end position="45"/>
    </location>
</feature>
<organism evidence="10 11">
    <name type="scientific">Rhodopseudomonas palustris (strain HaA2)</name>
    <dbReference type="NCBI Taxonomy" id="316058"/>
    <lineage>
        <taxon>Bacteria</taxon>
        <taxon>Pseudomonadati</taxon>
        <taxon>Pseudomonadota</taxon>
        <taxon>Alphaproteobacteria</taxon>
        <taxon>Hyphomicrobiales</taxon>
        <taxon>Nitrobacteraceae</taxon>
        <taxon>Rhodopseudomonas</taxon>
    </lineage>
</organism>
<feature type="domain" description="OmpA-like" evidence="9">
    <location>
        <begin position="146"/>
        <end position="265"/>
    </location>
</feature>
<proteinExistence type="inferred from homology"/>
<dbReference type="Pfam" id="PF13677">
    <property type="entry name" value="MotB_plug"/>
    <property type="match status" value="1"/>
</dbReference>
<dbReference type="PANTHER" id="PTHR30329:SF21">
    <property type="entry name" value="LIPOPROTEIN YIAD-RELATED"/>
    <property type="match status" value="1"/>
</dbReference>